<dbReference type="PANTHER" id="PTHR21503">
    <property type="entry name" value="F-BOX-CONTAINING HYPOTHETICAL PROTEIN C.ELEGANS"/>
    <property type="match status" value="1"/>
</dbReference>
<dbReference type="AlphaFoldDB" id="E3NGG3"/>
<name>E3NGG3_CAERE</name>
<dbReference type="eggNOG" id="ENOG502RT6G">
    <property type="taxonomic scope" value="Eukaryota"/>
</dbReference>
<sequence>MSSPFPILRLPRLVQCEIFKLLNIEEKIKLSFCSKKIFTQIHNYRLYSQKVIVDLDCFKQEIEIQSENNQDLFKVGIHPDSRISHSSTIQQISIASCTVRAEYLQIGMKTFWNNCLEGFLSIIHHLLKIFQCKMSTSLICYRSDLFQPTISMLFDLQLEFKGLYIRLEGSRDKNLWWNKISNNLGLVEYLSISSSLDRAFIPVFISWPQKIRILDSDWFTLETLLSCTCSKIMLEESLLENKDFDVVLRKWKTGGFPNLKLLWLDSPNITDNGEQILGMNLNELDRKVIQNADGSKTATIDLGKHWIEMSVTSSE</sequence>
<gene>
    <name evidence="2" type="ORF">CRE_31521</name>
</gene>
<dbReference type="InParanoid" id="E3NGG3"/>
<dbReference type="PROSITE" id="PS50181">
    <property type="entry name" value="FBOX"/>
    <property type="match status" value="1"/>
</dbReference>
<dbReference type="EMBL" id="DS268654">
    <property type="protein sequence ID" value="EFO97102.1"/>
    <property type="molecule type" value="Genomic_DNA"/>
</dbReference>
<dbReference type="InterPro" id="IPR001810">
    <property type="entry name" value="F-box_dom"/>
</dbReference>
<evidence type="ECO:0000313" key="3">
    <source>
        <dbReference type="Proteomes" id="UP000008281"/>
    </source>
</evidence>
<dbReference type="HOGENOM" id="CLU_028840_6_0_1"/>
<accession>E3NGG3</accession>
<evidence type="ECO:0000259" key="1">
    <source>
        <dbReference type="PROSITE" id="PS50181"/>
    </source>
</evidence>
<proteinExistence type="predicted"/>
<dbReference type="Proteomes" id="UP000008281">
    <property type="component" value="Unassembled WGS sequence"/>
</dbReference>
<keyword evidence="3" id="KW-1185">Reference proteome</keyword>
<dbReference type="Pfam" id="PF07735">
    <property type="entry name" value="FBA_2"/>
    <property type="match status" value="1"/>
</dbReference>
<dbReference type="STRING" id="31234.E3NGG3"/>
<reference evidence="2" key="1">
    <citation type="submission" date="2007-07" db="EMBL/GenBank/DDBJ databases">
        <title>PCAP assembly of the Caenorhabditis remanei genome.</title>
        <authorList>
            <consortium name="The Caenorhabditis remanei Sequencing Consortium"/>
            <person name="Wilson R.K."/>
        </authorList>
    </citation>
    <scope>NUCLEOTIDE SEQUENCE [LARGE SCALE GENOMIC DNA]</scope>
    <source>
        <strain evidence="2">PB4641</strain>
    </source>
</reference>
<dbReference type="Pfam" id="PF00646">
    <property type="entry name" value="F-box"/>
    <property type="match status" value="1"/>
</dbReference>
<feature type="domain" description="F-box" evidence="1">
    <location>
        <begin position="4"/>
        <end position="50"/>
    </location>
</feature>
<evidence type="ECO:0000313" key="2">
    <source>
        <dbReference type="EMBL" id="EFO97102.1"/>
    </source>
</evidence>
<dbReference type="PANTHER" id="PTHR21503:SF52">
    <property type="entry name" value="F-BOX DOMAIN-CONTAINING PROTEIN"/>
    <property type="match status" value="1"/>
</dbReference>
<protein>
    <recommendedName>
        <fullName evidence="1">F-box domain-containing protein</fullName>
    </recommendedName>
</protein>
<organism evidence="3">
    <name type="scientific">Caenorhabditis remanei</name>
    <name type="common">Caenorhabditis vulgaris</name>
    <dbReference type="NCBI Taxonomy" id="31234"/>
    <lineage>
        <taxon>Eukaryota</taxon>
        <taxon>Metazoa</taxon>
        <taxon>Ecdysozoa</taxon>
        <taxon>Nematoda</taxon>
        <taxon>Chromadorea</taxon>
        <taxon>Rhabditida</taxon>
        <taxon>Rhabditina</taxon>
        <taxon>Rhabditomorpha</taxon>
        <taxon>Rhabditoidea</taxon>
        <taxon>Rhabditidae</taxon>
        <taxon>Peloderinae</taxon>
        <taxon>Caenorhabditis</taxon>
    </lineage>
</organism>
<dbReference type="InterPro" id="IPR012885">
    <property type="entry name" value="F-box_Sdz-33"/>
</dbReference>